<keyword evidence="2" id="KW-1185">Reference proteome</keyword>
<proteinExistence type="predicted"/>
<evidence type="ECO:0000313" key="2">
    <source>
        <dbReference type="Proteomes" id="UP001419268"/>
    </source>
</evidence>
<comment type="caution">
    <text evidence="1">The sequence shown here is derived from an EMBL/GenBank/DDBJ whole genome shotgun (WGS) entry which is preliminary data.</text>
</comment>
<sequence length="54" mass="5992">MKPSLSLLSAALALDKHKNDKPRVSKSKEDIYTTFHNIQSSRIHANSTKGIKNA</sequence>
<protein>
    <submittedName>
        <fullName evidence="1">Uncharacterized protein</fullName>
    </submittedName>
</protein>
<accession>A0AAP0PK77</accession>
<name>A0AAP0PK77_9MAGN</name>
<evidence type="ECO:0000313" key="1">
    <source>
        <dbReference type="EMBL" id="KAK9147818.1"/>
    </source>
</evidence>
<dbReference type="Proteomes" id="UP001419268">
    <property type="component" value="Unassembled WGS sequence"/>
</dbReference>
<gene>
    <name evidence="1" type="ORF">Scep_006575</name>
</gene>
<reference evidence="1 2" key="1">
    <citation type="submission" date="2024-01" db="EMBL/GenBank/DDBJ databases">
        <title>Genome assemblies of Stephania.</title>
        <authorList>
            <person name="Yang L."/>
        </authorList>
    </citation>
    <scope>NUCLEOTIDE SEQUENCE [LARGE SCALE GENOMIC DNA]</scope>
    <source>
        <strain evidence="1">JXDWG</strain>
        <tissue evidence="1">Leaf</tissue>
    </source>
</reference>
<organism evidence="1 2">
    <name type="scientific">Stephania cephalantha</name>
    <dbReference type="NCBI Taxonomy" id="152367"/>
    <lineage>
        <taxon>Eukaryota</taxon>
        <taxon>Viridiplantae</taxon>
        <taxon>Streptophyta</taxon>
        <taxon>Embryophyta</taxon>
        <taxon>Tracheophyta</taxon>
        <taxon>Spermatophyta</taxon>
        <taxon>Magnoliopsida</taxon>
        <taxon>Ranunculales</taxon>
        <taxon>Menispermaceae</taxon>
        <taxon>Menispermoideae</taxon>
        <taxon>Cissampelideae</taxon>
        <taxon>Stephania</taxon>
    </lineage>
</organism>
<dbReference type="EMBL" id="JBBNAG010000003">
    <property type="protein sequence ID" value="KAK9147818.1"/>
    <property type="molecule type" value="Genomic_DNA"/>
</dbReference>
<dbReference type="AlphaFoldDB" id="A0AAP0PK77"/>